<accession>A0A1C1ZCP5</accession>
<organism evidence="3 5">
    <name type="scientific">Limosilactobacillus reuteri</name>
    <name type="common">Lactobacillus reuteri</name>
    <dbReference type="NCBI Taxonomy" id="1598"/>
    <lineage>
        <taxon>Bacteria</taxon>
        <taxon>Bacillati</taxon>
        <taxon>Bacillota</taxon>
        <taxon>Bacilli</taxon>
        <taxon>Lactobacillales</taxon>
        <taxon>Lactobacillaceae</taxon>
        <taxon>Limosilactobacillus</taxon>
    </lineage>
</organism>
<proteinExistence type="predicted"/>
<dbReference type="PANTHER" id="PTHR37829">
    <property type="entry name" value="PHAGE-LIKE ELEMENT PBSX PROTEIN XKDT"/>
    <property type="match status" value="1"/>
</dbReference>
<dbReference type="PANTHER" id="PTHR37829:SF3">
    <property type="entry name" value="PROTEIN JAYE-RELATED"/>
    <property type="match status" value="1"/>
</dbReference>
<dbReference type="InterPro" id="IPR052399">
    <property type="entry name" value="Phage_Baseplate_Assmbl_Protein"/>
</dbReference>
<dbReference type="Proteomes" id="UP000470878">
    <property type="component" value="Unassembled WGS sequence"/>
</dbReference>
<dbReference type="RefSeq" id="WP_019253324.1">
    <property type="nucleotide sequence ID" value="NZ_CAJSZG010000034.1"/>
</dbReference>
<dbReference type="InterPro" id="IPR006949">
    <property type="entry name" value="Barrel_Baseplate_J-like"/>
</dbReference>
<comment type="caution">
    <text evidence="3">The sequence shown here is derived from an EMBL/GenBank/DDBJ whole genome shotgun (WGS) entry which is preliminary data.</text>
</comment>
<protein>
    <recommendedName>
        <fullName evidence="1">Baseplate protein J-like barrel domain-containing protein</fullName>
    </recommendedName>
</protein>
<dbReference type="EMBL" id="WJMX01000030">
    <property type="protein sequence ID" value="MRH81096.1"/>
    <property type="molecule type" value="Genomic_DNA"/>
</dbReference>
<feature type="domain" description="Baseplate protein J-like barrel" evidence="1">
    <location>
        <begin position="94"/>
        <end position="132"/>
    </location>
</feature>
<dbReference type="Pfam" id="PF04865">
    <property type="entry name" value="Baseplate_J"/>
    <property type="match status" value="1"/>
</dbReference>
<gene>
    <name evidence="3" type="ORF">GIX77_10040</name>
    <name evidence="2" type="ORF">GIX79_04450</name>
</gene>
<dbReference type="EMBL" id="WJMV01000012">
    <property type="protein sequence ID" value="MRG75022.1"/>
    <property type="molecule type" value="Genomic_DNA"/>
</dbReference>
<evidence type="ECO:0000313" key="4">
    <source>
        <dbReference type="Proteomes" id="UP000452188"/>
    </source>
</evidence>
<dbReference type="Proteomes" id="UP000452188">
    <property type="component" value="Unassembled WGS sequence"/>
</dbReference>
<reference evidence="4 5" key="1">
    <citation type="submission" date="2019-11" db="EMBL/GenBank/DDBJ databases">
        <title>Draft genome sequence of 12 host-associated Lactobacillus reuteri rodent strains.</title>
        <authorList>
            <person name="Zhang S."/>
            <person name="Ozcam M."/>
            <person name="Van Pijkeren J.P."/>
        </authorList>
    </citation>
    <scope>NUCLEOTIDE SEQUENCE [LARGE SCALE GENOMIC DNA]</scope>
    <source>
        <strain evidence="2 4">6799jm-1</strain>
        <strain evidence="3 5">CR</strain>
    </source>
</reference>
<evidence type="ECO:0000259" key="1">
    <source>
        <dbReference type="Pfam" id="PF04865"/>
    </source>
</evidence>
<dbReference type="AlphaFoldDB" id="A0A1C1ZCP5"/>
<evidence type="ECO:0000313" key="5">
    <source>
        <dbReference type="Proteomes" id="UP000470878"/>
    </source>
</evidence>
<evidence type="ECO:0000313" key="2">
    <source>
        <dbReference type="EMBL" id="MRG75022.1"/>
    </source>
</evidence>
<sequence>MLDEKGFVRPTYDEIVQQESAKWVQLFGENAQTNAHSVGGILIRIHSYFMDKLYQLAEVIYNSQFVDSATGTTLDQLGANVGLTRLPAQVAMGSVTFYGKIGYTVPAGTLVRTPDGLEYVTSEETTLTDTGESGLTTDDRAYIQLPADSNGNIPNLGSGTSHYLYANKTGANYNKANKTSAIMVNSNENIRYVTVEEISGGADQETDINFRDRINLSNRTVAPSSPYNGIITAIEKVTGVTAVRIIANDTMVDDTTTNTPAKSIHIYVNGGYKNDVAEAIFNSVSAGVSTVGQQKIDVTDIAGGKHTICFDYPTTQDVYVSIKLTKTNEYPLDGDEQVKKIVMKYINEVGMGNTVYYSYLYRLIYDQVPGIQVADIKIGTSKDSLAAQDITLTNVETAQVTAEKVMIS</sequence>
<evidence type="ECO:0000313" key="3">
    <source>
        <dbReference type="EMBL" id="MRH81096.1"/>
    </source>
</evidence>
<name>A0A1C1ZCP5_LIMRT</name>